<proteinExistence type="predicted"/>
<comment type="caution">
    <text evidence="2">The sequence shown here is derived from an EMBL/GenBank/DDBJ whole genome shotgun (WGS) entry which is preliminary data.</text>
</comment>
<evidence type="ECO:0000313" key="3">
    <source>
        <dbReference type="Proteomes" id="UP001498771"/>
    </source>
</evidence>
<keyword evidence="1" id="KW-0732">Signal</keyword>
<evidence type="ECO:0008006" key="4">
    <source>
        <dbReference type="Google" id="ProtNLM"/>
    </source>
</evidence>
<sequence>MLDRGLILLFTNCLYFELAWSAISSVYCICRACLRSIQGPEPVNKSCIITTAGEDNTSMLSEEDRKEEVEGRCLQEADSCDDMRAYRIHVTTRA</sequence>
<organism evidence="2 3">
    <name type="scientific">Myxozyma melibiosi</name>
    <dbReference type="NCBI Taxonomy" id="54550"/>
    <lineage>
        <taxon>Eukaryota</taxon>
        <taxon>Fungi</taxon>
        <taxon>Dikarya</taxon>
        <taxon>Ascomycota</taxon>
        <taxon>Saccharomycotina</taxon>
        <taxon>Lipomycetes</taxon>
        <taxon>Lipomycetales</taxon>
        <taxon>Lipomycetaceae</taxon>
        <taxon>Myxozyma</taxon>
    </lineage>
</organism>
<keyword evidence="3" id="KW-1185">Reference proteome</keyword>
<accession>A0ABR1F2F8</accession>
<feature type="chain" id="PRO_5045553638" description="Secreted protein" evidence="1">
    <location>
        <begin position="22"/>
        <end position="94"/>
    </location>
</feature>
<dbReference type="RefSeq" id="XP_064767052.1">
    <property type="nucleotide sequence ID" value="XM_064910100.1"/>
</dbReference>
<name>A0ABR1F2F8_9ASCO</name>
<evidence type="ECO:0000256" key="1">
    <source>
        <dbReference type="SAM" id="SignalP"/>
    </source>
</evidence>
<reference evidence="2 3" key="1">
    <citation type="submission" date="2024-03" db="EMBL/GenBank/DDBJ databases">
        <title>Genome-scale model development and genomic sequencing of the oleaginous clade Lipomyces.</title>
        <authorList>
            <consortium name="Lawrence Berkeley National Laboratory"/>
            <person name="Czajka J.J."/>
            <person name="Han Y."/>
            <person name="Kim J."/>
            <person name="Mondo S.J."/>
            <person name="Hofstad B.A."/>
            <person name="Robles A."/>
            <person name="Haridas S."/>
            <person name="Riley R."/>
            <person name="LaButti K."/>
            <person name="Pangilinan J."/>
            <person name="Andreopoulos W."/>
            <person name="Lipzen A."/>
            <person name="Yan J."/>
            <person name="Wang M."/>
            <person name="Ng V."/>
            <person name="Grigoriev I.V."/>
            <person name="Spatafora J.W."/>
            <person name="Magnuson J.K."/>
            <person name="Baker S.E."/>
            <person name="Pomraning K.R."/>
        </authorList>
    </citation>
    <scope>NUCLEOTIDE SEQUENCE [LARGE SCALE GENOMIC DNA]</scope>
    <source>
        <strain evidence="2 3">Phaff 52-87</strain>
    </source>
</reference>
<dbReference type="EMBL" id="JBBJBU010000009">
    <property type="protein sequence ID" value="KAK7204019.1"/>
    <property type="molecule type" value="Genomic_DNA"/>
</dbReference>
<gene>
    <name evidence="2" type="ORF">BZA70DRAFT_198253</name>
</gene>
<evidence type="ECO:0000313" key="2">
    <source>
        <dbReference type="EMBL" id="KAK7204019.1"/>
    </source>
</evidence>
<dbReference type="GeneID" id="90035612"/>
<protein>
    <recommendedName>
        <fullName evidence="4">Secreted protein</fullName>
    </recommendedName>
</protein>
<feature type="signal peptide" evidence="1">
    <location>
        <begin position="1"/>
        <end position="21"/>
    </location>
</feature>
<dbReference type="Proteomes" id="UP001498771">
    <property type="component" value="Unassembled WGS sequence"/>
</dbReference>